<protein>
    <submittedName>
        <fullName evidence="1">Uncharacterized protein</fullName>
    </submittedName>
</protein>
<dbReference type="Proteomes" id="UP001529510">
    <property type="component" value="Unassembled WGS sequence"/>
</dbReference>
<keyword evidence="2" id="KW-1185">Reference proteome</keyword>
<proteinExistence type="predicted"/>
<dbReference type="EMBL" id="JAMKFB020000272">
    <property type="protein sequence ID" value="KAL0150816.1"/>
    <property type="molecule type" value="Genomic_DNA"/>
</dbReference>
<organism evidence="1 2">
    <name type="scientific">Cirrhinus mrigala</name>
    <name type="common">Mrigala</name>
    <dbReference type="NCBI Taxonomy" id="683832"/>
    <lineage>
        <taxon>Eukaryota</taxon>
        <taxon>Metazoa</taxon>
        <taxon>Chordata</taxon>
        <taxon>Craniata</taxon>
        <taxon>Vertebrata</taxon>
        <taxon>Euteleostomi</taxon>
        <taxon>Actinopterygii</taxon>
        <taxon>Neopterygii</taxon>
        <taxon>Teleostei</taxon>
        <taxon>Ostariophysi</taxon>
        <taxon>Cypriniformes</taxon>
        <taxon>Cyprinidae</taxon>
        <taxon>Labeoninae</taxon>
        <taxon>Labeonini</taxon>
        <taxon>Cirrhinus</taxon>
    </lineage>
</organism>
<evidence type="ECO:0000313" key="2">
    <source>
        <dbReference type="Proteomes" id="UP001529510"/>
    </source>
</evidence>
<accession>A0ABD0MQE0</accession>
<reference evidence="1 2" key="1">
    <citation type="submission" date="2024-05" db="EMBL/GenBank/DDBJ databases">
        <title>Genome sequencing and assembly of Indian major carp, Cirrhinus mrigala (Hamilton, 1822).</title>
        <authorList>
            <person name="Mohindra V."/>
            <person name="Chowdhury L.M."/>
            <person name="Lal K."/>
            <person name="Jena J.K."/>
        </authorList>
    </citation>
    <scope>NUCLEOTIDE SEQUENCE [LARGE SCALE GENOMIC DNA]</scope>
    <source>
        <strain evidence="1">CM1030</strain>
        <tissue evidence="1">Blood</tissue>
    </source>
</reference>
<sequence>MVILDFRSPRRKEYSVDCLSERDSQLSRINYLKVGLFNIGLLTTKCLFISDIVDD</sequence>
<comment type="caution">
    <text evidence="1">The sequence shown here is derived from an EMBL/GenBank/DDBJ whole genome shotgun (WGS) entry which is preliminary data.</text>
</comment>
<dbReference type="AlphaFoldDB" id="A0ABD0MQE0"/>
<feature type="non-terminal residue" evidence="1">
    <location>
        <position position="55"/>
    </location>
</feature>
<gene>
    <name evidence="1" type="ORF">M9458_053898</name>
</gene>
<evidence type="ECO:0000313" key="1">
    <source>
        <dbReference type="EMBL" id="KAL0150816.1"/>
    </source>
</evidence>
<name>A0ABD0MQE0_CIRMR</name>